<accession>A0AAQ4CUQ8</accession>
<proteinExistence type="predicted"/>
<gene>
    <name evidence="2" type="ORF">SACC_25560</name>
</gene>
<dbReference type="EMBL" id="AP025226">
    <property type="protein sequence ID" value="BDB99539.1"/>
    <property type="molecule type" value="Genomic_DNA"/>
</dbReference>
<dbReference type="RefSeq" id="WP_229569905.1">
    <property type="nucleotide sequence ID" value="NZ_AP025226.1"/>
</dbReference>
<evidence type="ECO:0000313" key="3">
    <source>
        <dbReference type="Proteomes" id="UP001319921"/>
    </source>
</evidence>
<dbReference type="Pfam" id="PF01814">
    <property type="entry name" value="Hemerythrin"/>
    <property type="match status" value="1"/>
</dbReference>
<sequence length="141" mass="16983">MWIRDPLDLLLFEHSVLRIRYTIALSLLDRCEDEAFRILSETHDFVVNWHAKIEDKYLFPLYGEKAKPLHNDHLLIEKYGNSVIKDRIKNWVPRYVKIVLDHNKNEEVILFPLKINTEGIMEKILKEMEKYPKYFEITGLR</sequence>
<evidence type="ECO:0000313" key="2">
    <source>
        <dbReference type="EMBL" id="BDB99539.1"/>
    </source>
</evidence>
<dbReference type="AlphaFoldDB" id="A0AAQ4CUQ8"/>
<dbReference type="InterPro" id="IPR012312">
    <property type="entry name" value="Hemerythrin-like"/>
</dbReference>
<feature type="domain" description="Hemerythrin-like" evidence="1">
    <location>
        <begin position="6"/>
        <end position="113"/>
    </location>
</feature>
<dbReference type="GeneID" id="68867274"/>
<name>A0AAQ4CUQ8_9CREN</name>
<organism evidence="2 3">
    <name type="scientific">Saccharolobus caldissimus</name>
    <dbReference type="NCBI Taxonomy" id="1702097"/>
    <lineage>
        <taxon>Archaea</taxon>
        <taxon>Thermoproteota</taxon>
        <taxon>Thermoprotei</taxon>
        <taxon>Sulfolobales</taxon>
        <taxon>Sulfolobaceae</taxon>
        <taxon>Saccharolobus</taxon>
    </lineage>
</organism>
<dbReference type="Proteomes" id="UP001319921">
    <property type="component" value="Chromosome"/>
</dbReference>
<dbReference type="KEGG" id="scas:SACC_25560"/>
<reference evidence="2 3" key="1">
    <citation type="journal article" date="2022" name="Microbiol. Resour. Announc.">
        <title>Complete Genome Sequence of the Hyperthermophilic and Acidophilic Archaeon Saccharolobus caldissimus Strain HS-3T.</title>
        <authorList>
            <person name="Sakai H.D."/>
            <person name="Kurosawa N."/>
        </authorList>
    </citation>
    <scope>NUCLEOTIDE SEQUENCE [LARGE SCALE GENOMIC DNA]</scope>
    <source>
        <strain evidence="2 3">JCM32116</strain>
    </source>
</reference>
<evidence type="ECO:0000259" key="1">
    <source>
        <dbReference type="Pfam" id="PF01814"/>
    </source>
</evidence>
<keyword evidence="3" id="KW-1185">Reference proteome</keyword>
<protein>
    <recommendedName>
        <fullName evidence="1">Hemerythrin-like domain-containing protein</fullName>
    </recommendedName>
</protein>